<proteinExistence type="predicted"/>
<evidence type="ECO:0000256" key="1">
    <source>
        <dbReference type="SAM" id="SignalP"/>
    </source>
</evidence>
<name>A0A937RM24_9ACTN</name>
<organism evidence="2 3">
    <name type="scientific">Frankia nepalensis</name>
    <dbReference type="NCBI Taxonomy" id="1836974"/>
    <lineage>
        <taxon>Bacteria</taxon>
        <taxon>Bacillati</taxon>
        <taxon>Actinomycetota</taxon>
        <taxon>Actinomycetes</taxon>
        <taxon>Frankiales</taxon>
        <taxon>Frankiaceae</taxon>
        <taxon>Frankia</taxon>
    </lineage>
</organism>
<gene>
    <name evidence="2" type="ORF">I7412_29945</name>
</gene>
<accession>A0A937RM24</accession>
<dbReference type="AlphaFoldDB" id="A0A937RM24"/>
<reference evidence="2" key="1">
    <citation type="submission" date="2020-12" db="EMBL/GenBank/DDBJ databases">
        <title>Genomic characterization of non-nitrogen-fixing Frankia strains.</title>
        <authorList>
            <person name="Carlos-Shanley C."/>
            <person name="Guerra T."/>
            <person name="Hahn D."/>
        </authorList>
    </citation>
    <scope>NUCLEOTIDE SEQUENCE</scope>
    <source>
        <strain evidence="2">CN6</strain>
    </source>
</reference>
<evidence type="ECO:0000313" key="3">
    <source>
        <dbReference type="Proteomes" id="UP000604475"/>
    </source>
</evidence>
<evidence type="ECO:0000313" key="2">
    <source>
        <dbReference type="EMBL" id="MBL7631309.1"/>
    </source>
</evidence>
<sequence>MRRLQISLISVAVTTAFLSNAGSAQARHSYDSPTAAECAQYLTSVVNAGRPTSSGEVQYLWLKCNIRYDELTKPGRQRTPAECAQFLSAVVNANRPPTSGENQGLWHDCGIDLNSLPGMS</sequence>
<dbReference type="RefSeq" id="WP_203004412.1">
    <property type="nucleotide sequence ID" value="NZ_JADWYU010000212.1"/>
</dbReference>
<keyword evidence="1" id="KW-0732">Signal</keyword>
<dbReference type="Proteomes" id="UP000604475">
    <property type="component" value="Unassembled WGS sequence"/>
</dbReference>
<feature type="chain" id="PRO_5037643439" evidence="1">
    <location>
        <begin position="27"/>
        <end position="120"/>
    </location>
</feature>
<protein>
    <submittedName>
        <fullName evidence="2">Uncharacterized protein</fullName>
    </submittedName>
</protein>
<feature type="signal peptide" evidence="1">
    <location>
        <begin position="1"/>
        <end position="26"/>
    </location>
</feature>
<comment type="caution">
    <text evidence="2">The sequence shown here is derived from an EMBL/GenBank/DDBJ whole genome shotgun (WGS) entry which is preliminary data.</text>
</comment>
<dbReference type="EMBL" id="JAEACQ010000266">
    <property type="protein sequence ID" value="MBL7631309.1"/>
    <property type="molecule type" value="Genomic_DNA"/>
</dbReference>
<keyword evidence="3" id="KW-1185">Reference proteome</keyword>